<dbReference type="SUPFAM" id="SSF51905">
    <property type="entry name" value="FAD/NAD(P)-binding domain"/>
    <property type="match status" value="1"/>
</dbReference>
<reference evidence="7 10" key="2">
    <citation type="submission" date="2020-08" db="EMBL/GenBank/DDBJ databases">
        <title>Genomic Encyclopedia of Type Strains, Phase IV (KMG-IV): sequencing the most valuable type-strain genomes for metagenomic binning, comparative biology and taxonomic classification.</title>
        <authorList>
            <person name="Goeker M."/>
        </authorList>
    </citation>
    <scope>NUCLEOTIDE SEQUENCE [LARGE SCALE GENOMIC DNA]</scope>
    <source>
        <strain evidence="7 10">DSM 105434</strain>
    </source>
</reference>
<feature type="domain" description="FAD dependent oxidoreductase" evidence="6">
    <location>
        <begin position="4"/>
        <end position="392"/>
    </location>
</feature>
<reference evidence="8 9" key="1">
    <citation type="submission" date="2019-04" db="EMBL/GenBank/DDBJ databases">
        <title>Deinococcus metalilatus MA1002 mutant No.5.</title>
        <authorList>
            <person name="Park W."/>
            <person name="Park C."/>
        </authorList>
    </citation>
    <scope>NUCLEOTIDE SEQUENCE [LARGE SCALE GENOMIC DNA]</scope>
    <source>
        <strain evidence="8 9">MA1002-m5</strain>
    </source>
</reference>
<keyword evidence="10" id="KW-1185">Reference proteome</keyword>
<accession>A0AAJ5F0M8</accession>
<dbReference type="NCBIfam" id="NF008726">
    <property type="entry name" value="PRK11728.1"/>
    <property type="match status" value="1"/>
</dbReference>
<comment type="cofactor">
    <cofactor evidence="1">
        <name>FAD</name>
        <dbReference type="ChEBI" id="CHEBI:57692"/>
    </cofactor>
</comment>
<name>A0AAJ5F0M8_9DEIO</name>
<evidence type="ECO:0000259" key="6">
    <source>
        <dbReference type="Pfam" id="PF01266"/>
    </source>
</evidence>
<evidence type="ECO:0000313" key="7">
    <source>
        <dbReference type="EMBL" id="MBB5296824.1"/>
    </source>
</evidence>
<dbReference type="InterPro" id="IPR036188">
    <property type="entry name" value="FAD/NAD-bd_sf"/>
</dbReference>
<protein>
    <submittedName>
        <fullName evidence="8">L-2-hydroxyglutarate oxidase</fullName>
        <ecNumber evidence="8">1.1.3.-</ecNumber>
    </submittedName>
</protein>
<evidence type="ECO:0000256" key="3">
    <source>
        <dbReference type="ARBA" id="ARBA00022827"/>
    </source>
</evidence>
<evidence type="ECO:0000313" key="9">
    <source>
        <dbReference type="Proteomes" id="UP000308000"/>
    </source>
</evidence>
<dbReference type="EMBL" id="JACHFV010000014">
    <property type="protein sequence ID" value="MBB5296824.1"/>
    <property type="molecule type" value="Genomic_DNA"/>
</dbReference>
<dbReference type="EC" id="1.1.3.-" evidence="8"/>
<gene>
    <name evidence="8" type="primary">lhgO</name>
    <name evidence="8" type="ORF">FCS05_17205</name>
    <name evidence="7" type="ORF">HNQ10_003684</name>
</gene>
<comment type="caution">
    <text evidence="8">The sequence shown here is derived from an EMBL/GenBank/DDBJ whole genome shotgun (WGS) entry which is preliminary data.</text>
</comment>
<dbReference type="Gene3D" id="3.30.9.10">
    <property type="entry name" value="D-Amino Acid Oxidase, subunit A, domain 2"/>
    <property type="match status" value="1"/>
</dbReference>
<organism evidence="8 9">
    <name type="scientific">Deinococcus metallilatus</name>
    <dbReference type="NCBI Taxonomy" id="1211322"/>
    <lineage>
        <taxon>Bacteria</taxon>
        <taxon>Thermotogati</taxon>
        <taxon>Deinococcota</taxon>
        <taxon>Deinococci</taxon>
        <taxon>Deinococcales</taxon>
        <taxon>Deinococcaceae</taxon>
        <taxon>Deinococcus</taxon>
    </lineage>
</organism>
<evidence type="ECO:0000256" key="4">
    <source>
        <dbReference type="ARBA" id="ARBA00023002"/>
    </source>
</evidence>
<dbReference type="Proteomes" id="UP000536909">
    <property type="component" value="Unassembled WGS sequence"/>
</dbReference>
<dbReference type="RefSeq" id="WP_129119922.1">
    <property type="nucleotide sequence ID" value="NZ_BSUI01000003.1"/>
</dbReference>
<sequence>MRHDFAIIGGGIVGLATASALGERYPDALILLLEKEEALAQHQTGRNSGVIHSGIYYAPGSLKARLCQAGNVSMAEFCEEHGLPYERCGKVIVATRPEELPGLERLRQRAGEHGLPVRALAAEEVREIEPHVAALAGLHVPSTGIADYTQVCLTLARLVQERGGEIRLGTRVESFQPDARGYRIETSAGPFAAHYVINCAGLYSDRLARQAGSDPGSQIVPFRGEYYELRPERRSLVKNLIYPVPNPDFPFLGVHFTRMIDGSVHAGPNAVLAFAREGYHKWDVNLRDLGEALTYSGFLNLARRNLGEGAREMWRSLSKAAFVRSLQTLIPEVTAEDVIPSEAGVRAQALTPDGRLVDDFLLIDAPAALHVCNAPSPAATSSLEIGRTIAARVQAPAHLTPAPSRGPGPAPQGVLA</sequence>
<dbReference type="PANTHER" id="PTHR43104:SF2">
    <property type="entry name" value="L-2-HYDROXYGLUTARATE DEHYDROGENASE, MITOCHONDRIAL"/>
    <property type="match status" value="1"/>
</dbReference>
<keyword evidence="2" id="KW-0285">Flavoprotein</keyword>
<dbReference type="GO" id="GO:0047545">
    <property type="term" value="F:(S)-2-hydroxyglutarate dehydrogenase activity"/>
    <property type="evidence" value="ECO:0007669"/>
    <property type="project" value="TreeGrafter"/>
</dbReference>
<dbReference type="Gene3D" id="3.50.50.60">
    <property type="entry name" value="FAD/NAD(P)-binding domain"/>
    <property type="match status" value="1"/>
</dbReference>
<evidence type="ECO:0000313" key="8">
    <source>
        <dbReference type="EMBL" id="TLK22790.1"/>
    </source>
</evidence>
<dbReference type="GO" id="GO:0005737">
    <property type="term" value="C:cytoplasm"/>
    <property type="evidence" value="ECO:0007669"/>
    <property type="project" value="TreeGrafter"/>
</dbReference>
<dbReference type="AlphaFoldDB" id="A0AAJ5F0M8"/>
<evidence type="ECO:0000256" key="5">
    <source>
        <dbReference type="ARBA" id="ARBA00037941"/>
    </source>
</evidence>
<comment type="similarity">
    <text evidence="5">Belongs to the L2HGDH family.</text>
</comment>
<dbReference type="PANTHER" id="PTHR43104">
    <property type="entry name" value="L-2-HYDROXYGLUTARATE DEHYDROGENASE, MITOCHONDRIAL"/>
    <property type="match status" value="1"/>
</dbReference>
<keyword evidence="4 8" id="KW-0560">Oxidoreductase</keyword>
<evidence type="ECO:0000313" key="10">
    <source>
        <dbReference type="Proteomes" id="UP000536909"/>
    </source>
</evidence>
<proteinExistence type="inferred from homology"/>
<evidence type="ECO:0000256" key="2">
    <source>
        <dbReference type="ARBA" id="ARBA00022630"/>
    </source>
</evidence>
<evidence type="ECO:0000256" key="1">
    <source>
        <dbReference type="ARBA" id="ARBA00001974"/>
    </source>
</evidence>
<dbReference type="EMBL" id="VBRC01000015">
    <property type="protein sequence ID" value="TLK22790.1"/>
    <property type="molecule type" value="Genomic_DNA"/>
</dbReference>
<dbReference type="Proteomes" id="UP000308000">
    <property type="component" value="Unassembled WGS sequence"/>
</dbReference>
<dbReference type="Pfam" id="PF01266">
    <property type="entry name" value="DAO"/>
    <property type="match status" value="1"/>
</dbReference>
<keyword evidence="3" id="KW-0274">FAD</keyword>
<dbReference type="InterPro" id="IPR006076">
    <property type="entry name" value="FAD-dep_OxRdtase"/>
</dbReference>